<dbReference type="AlphaFoldDB" id="A0A250IRI5"/>
<evidence type="ECO:0000313" key="7">
    <source>
        <dbReference type="Proteomes" id="UP000217289"/>
    </source>
</evidence>
<feature type="active site" description="Proton acceptor" evidence="2">
    <location>
        <position position="338"/>
    </location>
</feature>
<dbReference type="InterPro" id="IPR002641">
    <property type="entry name" value="PNPLA_dom"/>
</dbReference>
<feature type="domain" description="PNPLA" evidence="5">
    <location>
        <begin position="73"/>
        <end position="351"/>
    </location>
</feature>
<dbReference type="GO" id="GO:0016042">
    <property type="term" value="P:lipid catabolic process"/>
    <property type="evidence" value="ECO:0007669"/>
    <property type="project" value="UniProtKB-UniRule"/>
</dbReference>
<dbReference type="KEGG" id="mbd:MEBOL_007044"/>
<feature type="compositionally biased region" description="Low complexity" evidence="3">
    <location>
        <begin position="25"/>
        <end position="47"/>
    </location>
</feature>
<evidence type="ECO:0000256" key="4">
    <source>
        <dbReference type="SAM" id="SignalP"/>
    </source>
</evidence>
<feature type="region of interest" description="Disordered" evidence="3">
    <location>
        <begin position="25"/>
        <end position="48"/>
    </location>
</feature>
<gene>
    <name evidence="6" type="ORF">MEBOL_007044</name>
</gene>
<evidence type="ECO:0000256" key="1">
    <source>
        <dbReference type="ARBA" id="ARBA00023098"/>
    </source>
</evidence>
<keyword evidence="7" id="KW-1185">Reference proteome</keyword>
<dbReference type="Proteomes" id="UP000217289">
    <property type="component" value="Chromosome"/>
</dbReference>
<dbReference type="GO" id="GO:0016787">
    <property type="term" value="F:hydrolase activity"/>
    <property type="evidence" value="ECO:0007669"/>
    <property type="project" value="UniProtKB-UniRule"/>
</dbReference>
<keyword evidence="1 2" id="KW-0443">Lipid metabolism</keyword>
<dbReference type="PROSITE" id="PS51635">
    <property type="entry name" value="PNPLA"/>
    <property type="match status" value="1"/>
</dbReference>
<evidence type="ECO:0000313" key="6">
    <source>
        <dbReference type="EMBL" id="ATB33546.1"/>
    </source>
</evidence>
<comment type="caution">
    <text evidence="2">Lacks conserved residue(s) required for the propagation of feature annotation.</text>
</comment>
<reference evidence="6 7" key="1">
    <citation type="submission" date="2017-06" db="EMBL/GenBank/DDBJ databases">
        <authorList>
            <person name="Kim H.J."/>
            <person name="Triplett B.A."/>
        </authorList>
    </citation>
    <scope>NUCLEOTIDE SEQUENCE [LARGE SCALE GENOMIC DNA]</scope>
    <source>
        <strain evidence="6 7">DSM 14713</strain>
    </source>
</reference>
<feature type="short sequence motif" description="GXSXG" evidence="2">
    <location>
        <begin position="118"/>
        <end position="122"/>
    </location>
</feature>
<keyword evidence="4" id="KW-0732">Signal</keyword>
<accession>A0A250IRI5</accession>
<feature type="signal peptide" evidence="4">
    <location>
        <begin position="1"/>
        <end position="26"/>
    </location>
</feature>
<dbReference type="OrthoDB" id="100834at2"/>
<feature type="short sequence motif" description="DGA/G" evidence="2">
    <location>
        <begin position="338"/>
        <end position="340"/>
    </location>
</feature>
<dbReference type="RefSeq" id="WP_095981563.1">
    <property type="nucleotide sequence ID" value="NZ_CP022163.1"/>
</dbReference>
<dbReference type="EMBL" id="CP022163">
    <property type="protein sequence ID" value="ATB33546.1"/>
    <property type="molecule type" value="Genomic_DNA"/>
</dbReference>
<protein>
    <submittedName>
        <fullName evidence="6">Patatin</fullName>
    </submittedName>
</protein>
<dbReference type="InterPro" id="IPR016035">
    <property type="entry name" value="Acyl_Trfase/lysoPLipase"/>
</dbReference>
<organism evidence="6 7">
    <name type="scientific">Melittangium boletus DSM 14713</name>
    <dbReference type="NCBI Taxonomy" id="1294270"/>
    <lineage>
        <taxon>Bacteria</taxon>
        <taxon>Pseudomonadati</taxon>
        <taxon>Myxococcota</taxon>
        <taxon>Myxococcia</taxon>
        <taxon>Myxococcales</taxon>
        <taxon>Cystobacterineae</taxon>
        <taxon>Archangiaceae</taxon>
        <taxon>Melittangium</taxon>
    </lineage>
</organism>
<sequence length="802" mass="88872">MRSHRVSRVASAVLLFQLTSGPVARAAGEAPPAEETPTAPEVPGGTEFLPGNIENPALAQALALATQRSAPVLVVSGGISLGAYQAGFLSTLVRFWSVARREGKPGQLGDPMPRVWTGASAGAVNALLGGLASCDTAFEAPQWSPEASLFWRVWIDKLDLAHLLPEEDQNRGDHLFNDAYMKETLQVISEETGRARFRDDCSFALGLTATNLVGRDVPFGSGWPESRASLKRVTEKIVVQVMTHGAQKPTVRLPFLQGTPDVAPPYIQVQRDELRFYPALGAELPPRTTGGQSVGLDTLLRAPQASGAFPFAFSPVDVSVSFFDEVRWSPLQSLKLVDGGVLNNNPLDLAVRLGRRWVERVEPRAQTLDTSRFPIVYLDQDVVDWRWAPPLARDEKLISPLESTYLQHLGNLLAASQDSVVLDTLEHDPTLSGRIKIPRRGAVLPSEFRFAMMGFFDRRFREHDFYRGMHDAIRFLSTQFSTTRTVEALVPSSGMELPWDREARIRHALGISSEKFRCVEDGACEASEELIELGRLRRASDKLTHLARTGRLREDDVDELLTTLKDEGYRYSPGVMSEAPATGTRADFMPVRERVGRAFHDLVTQQQGALRLILRPAGSTFLDKWLTYTPPRNALTFHLSRQHGVGLGWEAPVISFEDRGVDNVYDRSEWRLGVALSGFGVRDMDQLVPNETRLRWATLGAYADWVSDLDGFSGNIRLLELGPYVRWRMGVGASGSYLRGPEEWSLLLPEVRFGLDLSEVVGVRVAVPLYMLNKPQGGPFQAGQPKFFKETSVGVEVLLTHW</sequence>
<feature type="active site" description="Nucleophile" evidence="2">
    <location>
        <position position="120"/>
    </location>
</feature>
<name>A0A250IRI5_9BACT</name>
<feature type="chain" id="PRO_5012400023" evidence="4">
    <location>
        <begin position="27"/>
        <end position="802"/>
    </location>
</feature>
<keyword evidence="2" id="KW-0378">Hydrolase</keyword>
<dbReference type="Gene3D" id="3.40.1090.10">
    <property type="entry name" value="Cytosolic phospholipase A2 catalytic domain"/>
    <property type="match status" value="1"/>
</dbReference>
<evidence type="ECO:0000259" key="5">
    <source>
        <dbReference type="PROSITE" id="PS51635"/>
    </source>
</evidence>
<evidence type="ECO:0000256" key="2">
    <source>
        <dbReference type="PROSITE-ProRule" id="PRU01161"/>
    </source>
</evidence>
<dbReference type="SUPFAM" id="SSF52151">
    <property type="entry name" value="FabD/lysophospholipase-like"/>
    <property type="match status" value="1"/>
</dbReference>
<dbReference type="Pfam" id="PF01734">
    <property type="entry name" value="Patatin"/>
    <property type="match status" value="1"/>
</dbReference>
<evidence type="ECO:0000256" key="3">
    <source>
        <dbReference type="SAM" id="MobiDB-lite"/>
    </source>
</evidence>
<proteinExistence type="predicted"/>
<keyword evidence="2" id="KW-0442">Lipid degradation</keyword>